<organism evidence="1 2">
    <name type="scientific">Stephania yunnanensis</name>
    <dbReference type="NCBI Taxonomy" id="152371"/>
    <lineage>
        <taxon>Eukaryota</taxon>
        <taxon>Viridiplantae</taxon>
        <taxon>Streptophyta</taxon>
        <taxon>Embryophyta</taxon>
        <taxon>Tracheophyta</taxon>
        <taxon>Spermatophyta</taxon>
        <taxon>Magnoliopsida</taxon>
        <taxon>Ranunculales</taxon>
        <taxon>Menispermaceae</taxon>
        <taxon>Menispermoideae</taxon>
        <taxon>Cissampelideae</taxon>
        <taxon>Stephania</taxon>
    </lineage>
</organism>
<proteinExistence type="predicted"/>
<sequence length="119" mass="13086">MMTFLSGLGLSLNRNTEVEGLGIGVSKHGGGSVSFVTTNERLAQLQRRRQELTHATLDQPMDDETVYYNVVSECPKGRVNGLGSFGRKKRRYADPGASTSQVSLMIPCLELDNVVEQLR</sequence>
<gene>
    <name evidence="1" type="ORF">Syun_000847</name>
</gene>
<evidence type="ECO:0000313" key="1">
    <source>
        <dbReference type="EMBL" id="KAK9168707.1"/>
    </source>
</evidence>
<evidence type="ECO:0000313" key="2">
    <source>
        <dbReference type="Proteomes" id="UP001420932"/>
    </source>
</evidence>
<dbReference type="AlphaFoldDB" id="A0AAP0LEF1"/>
<comment type="caution">
    <text evidence="1">The sequence shown here is derived from an EMBL/GenBank/DDBJ whole genome shotgun (WGS) entry which is preliminary data.</text>
</comment>
<dbReference type="EMBL" id="JBBNAF010000001">
    <property type="protein sequence ID" value="KAK9168707.1"/>
    <property type="molecule type" value="Genomic_DNA"/>
</dbReference>
<protein>
    <submittedName>
        <fullName evidence="1">Uncharacterized protein</fullName>
    </submittedName>
</protein>
<reference evidence="1 2" key="1">
    <citation type="submission" date="2024-01" db="EMBL/GenBank/DDBJ databases">
        <title>Genome assemblies of Stephania.</title>
        <authorList>
            <person name="Yang L."/>
        </authorList>
    </citation>
    <scope>NUCLEOTIDE SEQUENCE [LARGE SCALE GENOMIC DNA]</scope>
    <source>
        <strain evidence="1">YNDBR</strain>
        <tissue evidence="1">Leaf</tissue>
    </source>
</reference>
<dbReference type="Proteomes" id="UP001420932">
    <property type="component" value="Unassembled WGS sequence"/>
</dbReference>
<accession>A0AAP0LEF1</accession>
<keyword evidence="2" id="KW-1185">Reference proteome</keyword>
<name>A0AAP0LEF1_9MAGN</name>